<dbReference type="Ensembl" id="ENSLACT00000003927.1">
    <property type="protein sequence ID" value="ENSLACP00000003892.1"/>
    <property type="gene ID" value="ENSLACG00000003468.1"/>
</dbReference>
<keyword evidence="3" id="KW-0539">Nucleus</keyword>
<dbReference type="Pfam" id="PF03221">
    <property type="entry name" value="HTH_Tnp_Tc5"/>
    <property type="match status" value="1"/>
</dbReference>
<dbReference type="InterPro" id="IPR006600">
    <property type="entry name" value="HTH_CenpB_DNA-bd_dom"/>
</dbReference>
<dbReference type="PROSITE" id="PS51253">
    <property type="entry name" value="HTH_CENPB"/>
    <property type="match status" value="1"/>
</dbReference>
<protein>
    <recommendedName>
        <fullName evidence="4">HTH CENPB-type domain-containing protein</fullName>
    </recommendedName>
</protein>
<dbReference type="SMART" id="SM00674">
    <property type="entry name" value="CENPB"/>
    <property type="match status" value="1"/>
</dbReference>
<evidence type="ECO:0000259" key="4">
    <source>
        <dbReference type="PROSITE" id="PS51253"/>
    </source>
</evidence>
<dbReference type="GeneTree" id="ENSGT00940000163615"/>
<reference evidence="5" key="3">
    <citation type="submission" date="2025-09" db="UniProtKB">
        <authorList>
            <consortium name="Ensembl"/>
        </authorList>
    </citation>
    <scope>IDENTIFICATION</scope>
</reference>
<dbReference type="PANTHER" id="PTHR19303:SF36">
    <property type="entry name" value="TIGGER TRANSPOSABLE ELEMENT-DERIVED PROTEIN 3"/>
    <property type="match status" value="1"/>
</dbReference>
<evidence type="ECO:0000313" key="6">
    <source>
        <dbReference type="Proteomes" id="UP000008672"/>
    </source>
</evidence>
<dbReference type="HOGENOM" id="CLU_018294_0_4_1"/>
<accession>H3A2M1</accession>
<evidence type="ECO:0000256" key="3">
    <source>
        <dbReference type="ARBA" id="ARBA00023242"/>
    </source>
</evidence>
<organism evidence="5 6">
    <name type="scientific">Latimeria chalumnae</name>
    <name type="common">Coelacanth</name>
    <dbReference type="NCBI Taxonomy" id="7897"/>
    <lineage>
        <taxon>Eukaryota</taxon>
        <taxon>Metazoa</taxon>
        <taxon>Chordata</taxon>
        <taxon>Craniata</taxon>
        <taxon>Vertebrata</taxon>
        <taxon>Euteleostomi</taxon>
        <taxon>Coelacanthiformes</taxon>
        <taxon>Coelacanthidae</taxon>
        <taxon>Latimeria</taxon>
    </lineage>
</organism>
<proteinExistence type="predicted"/>
<dbReference type="Pfam" id="PF04218">
    <property type="entry name" value="CENP-B_N"/>
    <property type="match status" value="1"/>
</dbReference>
<dbReference type="SUPFAM" id="SSF46689">
    <property type="entry name" value="Homeodomain-like"/>
    <property type="match status" value="2"/>
</dbReference>
<evidence type="ECO:0000313" key="5">
    <source>
        <dbReference type="Ensembl" id="ENSLACP00000003892.1"/>
    </source>
</evidence>
<dbReference type="OMA" id="KMVFMPP"/>
<dbReference type="eggNOG" id="KOG3105">
    <property type="taxonomic scope" value="Eukaryota"/>
</dbReference>
<dbReference type="GO" id="GO:0003677">
    <property type="term" value="F:DNA binding"/>
    <property type="evidence" value="ECO:0007669"/>
    <property type="project" value="UniProtKB-KW"/>
</dbReference>
<keyword evidence="6" id="KW-1185">Reference proteome</keyword>
<dbReference type="InterPro" id="IPR007889">
    <property type="entry name" value="HTH_Psq"/>
</dbReference>
<dbReference type="InterPro" id="IPR004875">
    <property type="entry name" value="DDE_SF_endonuclease_dom"/>
</dbReference>
<dbReference type="EMBL" id="AFYH01249092">
    <property type="status" value="NOT_ANNOTATED_CDS"/>
    <property type="molecule type" value="Genomic_DNA"/>
</dbReference>
<dbReference type="Gene3D" id="1.10.10.60">
    <property type="entry name" value="Homeodomain-like"/>
    <property type="match status" value="2"/>
</dbReference>
<evidence type="ECO:0000256" key="1">
    <source>
        <dbReference type="ARBA" id="ARBA00004123"/>
    </source>
</evidence>
<keyword evidence="2" id="KW-0238">DNA-binding</keyword>
<dbReference type="AlphaFoldDB" id="H3A2M1"/>
<dbReference type="GO" id="GO:0005634">
    <property type="term" value="C:nucleus"/>
    <property type="evidence" value="ECO:0007669"/>
    <property type="project" value="UniProtKB-SubCell"/>
</dbReference>
<dbReference type="InParanoid" id="H3A2M1"/>
<dbReference type="Pfam" id="PF03184">
    <property type="entry name" value="DDE_1"/>
    <property type="match status" value="2"/>
</dbReference>
<dbReference type="InterPro" id="IPR050863">
    <property type="entry name" value="CenT-Element_Derived"/>
</dbReference>
<sequence>MEMPPVKKKVLSLADKVKVIEMLNGPKVSQREIAKQFGVSQPQICRIIKNKDEIMDEWHQNANPERKRKREGKDTLVETALLRWFENARAADIPINGLLLQLKAKKLAEALGKPDFDPNSGWLSRFKVRHNIAFKKAHGEKKDANQPAAEHWKRTVLPDLIRRYAPSEIYNCDETGLFFRATPESIMGSKKACDRLTVMLCTNLDGSEKMDLLIVGKSKNPQCFRSVNLEQMQVTYRANSNSWMTASLFTEWLRMLNKHIRQKRKKILLFLDSCSVHPHVVVSNFKSLYRKRMLTRILAPFDSGSAASVNKLSKQLTILDAIHMMVQAWREVRTETIKNCFRAAGFCPDESMEASVIETVQAPESLTQDKFEEFVGIDDRLECFGEQSDAEIVESVRADETSISEENNADDLEDMPAIPCPSKIETIECLAKLRRYLECNSASSEAFRVFYKLEDTVHLLSLA</sequence>
<comment type="subcellular location">
    <subcellularLocation>
        <location evidence="1">Nucleus</location>
    </subcellularLocation>
</comment>
<dbReference type="Proteomes" id="UP000008672">
    <property type="component" value="Unassembled WGS sequence"/>
</dbReference>
<dbReference type="PANTHER" id="PTHR19303">
    <property type="entry name" value="TRANSPOSON"/>
    <property type="match status" value="1"/>
</dbReference>
<reference evidence="6" key="1">
    <citation type="submission" date="2011-08" db="EMBL/GenBank/DDBJ databases">
        <title>The draft genome of Latimeria chalumnae.</title>
        <authorList>
            <person name="Di Palma F."/>
            <person name="Alfoldi J."/>
            <person name="Johnson J."/>
            <person name="Berlin A."/>
            <person name="Gnerre S."/>
            <person name="Jaffe D."/>
            <person name="MacCallum I."/>
            <person name="Young S."/>
            <person name="Walker B.J."/>
            <person name="Lander E."/>
            <person name="Lindblad-Toh K."/>
        </authorList>
    </citation>
    <scope>NUCLEOTIDE SEQUENCE [LARGE SCALE GENOMIC DNA]</scope>
    <source>
        <strain evidence="6">Wild caught</strain>
    </source>
</reference>
<reference evidence="5" key="2">
    <citation type="submission" date="2025-08" db="UniProtKB">
        <authorList>
            <consortium name="Ensembl"/>
        </authorList>
    </citation>
    <scope>IDENTIFICATION</scope>
</reference>
<evidence type="ECO:0000256" key="2">
    <source>
        <dbReference type="ARBA" id="ARBA00023125"/>
    </source>
</evidence>
<feature type="domain" description="HTH CENPB-type" evidence="4">
    <location>
        <begin position="65"/>
        <end position="136"/>
    </location>
</feature>
<dbReference type="InterPro" id="IPR009057">
    <property type="entry name" value="Homeodomain-like_sf"/>
</dbReference>
<name>H3A2M1_LATCH</name>